<dbReference type="GO" id="GO:0009055">
    <property type="term" value="F:electron transfer activity"/>
    <property type="evidence" value="ECO:0007669"/>
    <property type="project" value="InterPro"/>
</dbReference>
<evidence type="ECO:0000256" key="8">
    <source>
        <dbReference type="ARBA" id="ARBA00049934"/>
    </source>
</evidence>
<dbReference type="InterPro" id="IPR036021">
    <property type="entry name" value="Tungsten_al_ferr_oxy-like_C"/>
</dbReference>
<dbReference type="Pfam" id="PF02730">
    <property type="entry name" value="AFOR_N"/>
    <property type="match status" value="1"/>
</dbReference>
<dbReference type="GO" id="GO:0046872">
    <property type="term" value="F:metal ion binding"/>
    <property type="evidence" value="ECO:0007669"/>
    <property type="project" value="UniProtKB-KW"/>
</dbReference>
<reference evidence="10" key="2">
    <citation type="submission" date="2021-04" db="EMBL/GenBank/DDBJ databases">
        <authorList>
            <person name="Gilroy R."/>
        </authorList>
    </citation>
    <scope>NUCLEOTIDE SEQUENCE</scope>
    <source>
        <strain evidence="10">ChiHecec2B26-446</strain>
    </source>
</reference>
<dbReference type="GO" id="GO:0051539">
    <property type="term" value="F:4 iron, 4 sulfur cluster binding"/>
    <property type="evidence" value="ECO:0007669"/>
    <property type="project" value="UniProtKB-KW"/>
</dbReference>
<evidence type="ECO:0000256" key="5">
    <source>
        <dbReference type="ARBA" id="ARBA00023002"/>
    </source>
</evidence>
<keyword evidence="3" id="KW-0004">4Fe-4S</keyword>
<organism evidence="10 11">
    <name type="scientific">Candidatus Desulfovibrio intestinipullorum</name>
    <dbReference type="NCBI Taxonomy" id="2838536"/>
    <lineage>
        <taxon>Bacteria</taxon>
        <taxon>Pseudomonadati</taxon>
        <taxon>Thermodesulfobacteriota</taxon>
        <taxon>Desulfovibrionia</taxon>
        <taxon>Desulfovibrionales</taxon>
        <taxon>Desulfovibrionaceae</taxon>
        <taxon>Desulfovibrio</taxon>
    </lineage>
</organism>
<proteinExistence type="inferred from homology"/>
<evidence type="ECO:0000256" key="2">
    <source>
        <dbReference type="ARBA" id="ARBA00011032"/>
    </source>
</evidence>
<evidence type="ECO:0000256" key="7">
    <source>
        <dbReference type="ARBA" id="ARBA00023014"/>
    </source>
</evidence>
<dbReference type="SMART" id="SM00790">
    <property type="entry name" value="AFOR_N"/>
    <property type="match status" value="1"/>
</dbReference>
<dbReference type="Proteomes" id="UP000886752">
    <property type="component" value="Unassembled WGS sequence"/>
</dbReference>
<dbReference type="InterPro" id="IPR001203">
    <property type="entry name" value="OxRdtase_Ald_Fedxn_C"/>
</dbReference>
<dbReference type="AlphaFoldDB" id="A0A9D1PXL4"/>
<dbReference type="Pfam" id="PF01314">
    <property type="entry name" value="AFOR_C"/>
    <property type="match status" value="1"/>
</dbReference>
<dbReference type="Gene3D" id="1.10.569.10">
    <property type="entry name" value="Aldehyde Ferredoxin Oxidoreductase Protein, subunit A, domain 2"/>
    <property type="match status" value="1"/>
</dbReference>
<comment type="caution">
    <text evidence="10">The sequence shown here is derived from an EMBL/GenBank/DDBJ whole genome shotgun (WGS) entry which is preliminary data.</text>
</comment>
<evidence type="ECO:0000256" key="3">
    <source>
        <dbReference type="ARBA" id="ARBA00022485"/>
    </source>
</evidence>
<feature type="domain" description="Aldehyde ferredoxin oxidoreductase N-terminal" evidence="9">
    <location>
        <begin position="3"/>
        <end position="212"/>
    </location>
</feature>
<dbReference type="GO" id="GO:0016625">
    <property type="term" value="F:oxidoreductase activity, acting on the aldehyde or oxo group of donors, iron-sulfur protein as acceptor"/>
    <property type="evidence" value="ECO:0007669"/>
    <property type="project" value="InterPro"/>
</dbReference>
<accession>A0A9D1PXL4</accession>
<dbReference type="InterPro" id="IPR013983">
    <property type="entry name" value="Ald_Fedxn_OxRdtase_N"/>
</dbReference>
<dbReference type="InterPro" id="IPR036503">
    <property type="entry name" value="Ald_Fedxn_OxRdtase_N_sf"/>
</dbReference>
<keyword evidence="5" id="KW-0560">Oxidoreductase</keyword>
<dbReference type="Gene3D" id="1.10.599.10">
    <property type="entry name" value="Aldehyde Ferredoxin Oxidoreductase Protein, subunit A, domain 3"/>
    <property type="match status" value="1"/>
</dbReference>
<dbReference type="PANTHER" id="PTHR30038">
    <property type="entry name" value="ALDEHYDE FERREDOXIN OXIDOREDUCTASE"/>
    <property type="match status" value="1"/>
</dbReference>
<dbReference type="SUPFAM" id="SSF48310">
    <property type="entry name" value="Aldehyde ferredoxin oxidoreductase, C-terminal domains"/>
    <property type="match status" value="1"/>
</dbReference>
<evidence type="ECO:0000259" key="9">
    <source>
        <dbReference type="SMART" id="SM00790"/>
    </source>
</evidence>
<dbReference type="InterPro" id="IPR051919">
    <property type="entry name" value="W-dependent_AOR"/>
</dbReference>
<sequence length="591" mass="62475">MSFEFRFLRVDMASKTCTFEPVPQEYAGLGGRALTSTIVAREVDPTCTALGPHNKLVFAPGLLGATNSPNSNRISVGCKSPLTGGIKESNAGGQPGGHIAKLGILAIIVENMAPEGEWWQLELGLDSARLVPSTVAGLNNFDAVAKLVEQYGDKCSYITIGRAGEFKLTASSIACTDRELRPMRHAGRGGVGAVMGSKGLKAIIVNPANGKSAPLADPEAFRSASKRFAKALTDHPITGNALAQYGTAVLVNILHEAGGLPTKNFTVGQFEGHENLSGETLNKVTKERGGEGSVAHGCMSGCMLRCSGLLADKKGKFQSKWPEYETLWCFGPHSGIDDLDAVSRFDYMCDDFGVDTIDVGVAVGVCMAGGGIPYGDAKAALDAVAQISEGTALGRVLGCGTATTGRVYGVRRVPCVKGQSLPAYDPRAVKGQGVTYATTPMGADHTAGYAVTANILSCGGTVDPLKKEGQIELSRNLQIATASVDSVGLCLFTAFAILDVPDALPAIVDMLNAKFGWSLTGDDVVTLGQRILTTEIDFNRRAGIGIEQDRLPDFFTDEPVPPHNTTFDITPKELATVFNWRDEVKELEKNQ</sequence>
<dbReference type="EMBL" id="DXHV01000055">
    <property type="protein sequence ID" value="HIW00599.1"/>
    <property type="molecule type" value="Genomic_DNA"/>
</dbReference>
<evidence type="ECO:0000313" key="11">
    <source>
        <dbReference type="Proteomes" id="UP000886752"/>
    </source>
</evidence>
<dbReference type="PANTHER" id="PTHR30038:SF0">
    <property type="entry name" value="TUNGSTEN-CONTAINING ALDEHYDE FERREDOXIN OXIDOREDUCTASE"/>
    <property type="match status" value="1"/>
</dbReference>
<gene>
    <name evidence="10" type="ORF">H9894_05345</name>
</gene>
<comment type="cofactor">
    <cofactor evidence="1">
        <name>[4Fe-4S] cluster</name>
        <dbReference type="ChEBI" id="CHEBI:49883"/>
    </cofactor>
</comment>
<keyword evidence="7" id="KW-0411">Iron-sulfur</keyword>
<evidence type="ECO:0000256" key="1">
    <source>
        <dbReference type="ARBA" id="ARBA00001966"/>
    </source>
</evidence>
<comment type="similarity">
    <text evidence="2">Belongs to the AOR/FOR family.</text>
</comment>
<dbReference type="Gene3D" id="3.60.9.10">
    <property type="entry name" value="Aldehyde ferredoxin oxidoreductase, N-terminal domain"/>
    <property type="match status" value="1"/>
</dbReference>
<name>A0A9D1PXL4_9BACT</name>
<keyword evidence="6" id="KW-0408">Iron</keyword>
<comment type="cofactor">
    <cofactor evidence="8">
        <name>tungstopterin</name>
        <dbReference type="ChEBI" id="CHEBI:30402"/>
    </cofactor>
</comment>
<protein>
    <submittedName>
        <fullName evidence="10">Aldehyde ferredoxin oxidoreductase</fullName>
    </submittedName>
</protein>
<dbReference type="InterPro" id="IPR013985">
    <property type="entry name" value="Ald_Fedxn_OxRdtase_dom3"/>
</dbReference>
<evidence type="ECO:0000256" key="6">
    <source>
        <dbReference type="ARBA" id="ARBA00023004"/>
    </source>
</evidence>
<reference evidence="10" key="1">
    <citation type="journal article" date="2021" name="PeerJ">
        <title>Extensive microbial diversity within the chicken gut microbiome revealed by metagenomics and culture.</title>
        <authorList>
            <person name="Gilroy R."/>
            <person name="Ravi A."/>
            <person name="Getino M."/>
            <person name="Pursley I."/>
            <person name="Horton D.L."/>
            <person name="Alikhan N.F."/>
            <person name="Baker D."/>
            <person name="Gharbi K."/>
            <person name="Hall N."/>
            <person name="Watson M."/>
            <person name="Adriaenssens E.M."/>
            <person name="Foster-Nyarko E."/>
            <person name="Jarju S."/>
            <person name="Secka A."/>
            <person name="Antonio M."/>
            <person name="Oren A."/>
            <person name="Chaudhuri R.R."/>
            <person name="La Ragione R."/>
            <person name="Hildebrand F."/>
            <person name="Pallen M.J."/>
        </authorList>
    </citation>
    <scope>NUCLEOTIDE SEQUENCE</scope>
    <source>
        <strain evidence="10">ChiHecec2B26-446</strain>
    </source>
</reference>
<evidence type="ECO:0000313" key="10">
    <source>
        <dbReference type="EMBL" id="HIW00599.1"/>
    </source>
</evidence>
<keyword evidence="4" id="KW-0479">Metal-binding</keyword>
<dbReference type="SUPFAM" id="SSF56228">
    <property type="entry name" value="Aldehyde ferredoxin oxidoreductase, N-terminal domain"/>
    <property type="match status" value="1"/>
</dbReference>
<evidence type="ECO:0000256" key="4">
    <source>
        <dbReference type="ARBA" id="ARBA00022723"/>
    </source>
</evidence>
<dbReference type="InterPro" id="IPR013984">
    <property type="entry name" value="Ald_Fedxn_OxRdtase_dom2"/>
</dbReference>